<sequence length="279" mass="30131">MRQGSSATALRKHEPPELTTRLHIDQNDPFFFDHPLDHVPGMLLVCGAVGLVRAGAGGESGDRCRAAMTFRSICELDPAPVVLVSGGERGRIAVTQGPVTVADGWFEFSADDDLPARGSRTDPGRRAPANAALVHRSRDENIMIGAPEQGDGHVTAAVLPPSDGHALAGRRPGAHAVEYLIEAGRQFSTWLPHRLGEWPLDAHMLWIGVTADLPMRLPRSLPVALRWQQAPIEGDKAKFHFDLIAADGRGPVLGSLRFASKMLGPDEYARFRGDIGGER</sequence>
<organism evidence="1 2">
    <name type="scientific">Actinoplanes digitatis</name>
    <dbReference type="NCBI Taxonomy" id="1868"/>
    <lineage>
        <taxon>Bacteria</taxon>
        <taxon>Bacillati</taxon>
        <taxon>Actinomycetota</taxon>
        <taxon>Actinomycetes</taxon>
        <taxon>Micromonosporales</taxon>
        <taxon>Micromonosporaceae</taxon>
        <taxon>Actinoplanes</taxon>
    </lineage>
</organism>
<keyword evidence="2" id="KW-1185">Reference proteome</keyword>
<evidence type="ECO:0000313" key="2">
    <source>
        <dbReference type="Proteomes" id="UP000578112"/>
    </source>
</evidence>
<name>A0A7W7MQ39_9ACTN</name>
<dbReference type="AlphaFoldDB" id="A0A7W7MQ39"/>
<dbReference type="Proteomes" id="UP000578112">
    <property type="component" value="Unassembled WGS sequence"/>
</dbReference>
<gene>
    <name evidence="1" type="ORF">BJ971_002590</name>
</gene>
<dbReference type="RefSeq" id="WP_203709076.1">
    <property type="nucleotide sequence ID" value="NZ_BOMK01000002.1"/>
</dbReference>
<reference evidence="1 2" key="1">
    <citation type="submission" date="2020-08" db="EMBL/GenBank/DDBJ databases">
        <title>Sequencing the genomes of 1000 actinobacteria strains.</title>
        <authorList>
            <person name="Klenk H.-P."/>
        </authorList>
    </citation>
    <scope>NUCLEOTIDE SEQUENCE [LARGE SCALE GENOMIC DNA]</scope>
    <source>
        <strain evidence="1 2">DSM 43149</strain>
    </source>
</reference>
<accession>A0A7W7MQ39</accession>
<dbReference type="EMBL" id="JACHNH010000001">
    <property type="protein sequence ID" value="MBB4762034.1"/>
    <property type="molecule type" value="Genomic_DNA"/>
</dbReference>
<evidence type="ECO:0000313" key="1">
    <source>
        <dbReference type="EMBL" id="MBB4762034.1"/>
    </source>
</evidence>
<comment type="caution">
    <text evidence="1">The sequence shown here is derived from an EMBL/GenBank/DDBJ whole genome shotgun (WGS) entry which is preliminary data.</text>
</comment>
<protein>
    <recommendedName>
        <fullName evidence="3">A-factor biosynthesis hotdog domain-containing protein</fullName>
    </recommendedName>
</protein>
<proteinExistence type="predicted"/>
<evidence type="ECO:0008006" key="3">
    <source>
        <dbReference type="Google" id="ProtNLM"/>
    </source>
</evidence>